<dbReference type="AlphaFoldDB" id="A0AAD1H8A1"/>
<feature type="transmembrane region" description="Helical" evidence="1">
    <location>
        <begin position="56"/>
        <end position="77"/>
    </location>
</feature>
<feature type="transmembrane region" description="Helical" evidence="1">
    <location>
        <begin position="173"/>
        <end position="193"/>
    </location>
</feature>
<evidence type="ECO:0000313" key="3">
    <source>
        <dbReference type="Proteomes" id="UP000466681"/>
    </source>
</evidence>
<keyword evidence="1" id="KW-1133">Transmembrane helix</keyword>
<reference evidence="2 3" key="1">
    <citation type="journal article" date="2019" name="Emerg. Microbes Infect.">
        <title>Comprehensive subspecies identification of 175 nontuberculous mycobacteria species based on 7547 genomic profiles.</title>
        <authorList>
            <person name="Matsumoto Y."/>
            <person name="Kinjo T."/>
            <person name="Motooka D."/>
            <person name="Nabeya D."/>
            <person name="Jung N."/>
            <person name="Uechi K."/>
            <person name="Horii T."/>
            <person name="Iida T."/>
            <person name="Fujita J."/>
            <person name="Nakamura S."/>
        </authorList>
    </citation>
    <scope>NUCLEOTIDE SEQUENCE [LARGE SCALE GENOMIC DNA]</scope>
    <source>
        <strain evidence="2 3">JCM 6375</strain>
    </source>
</reference>
<dbReference type="Proteomes" id="UP000466681">
    <property type="component" value="Chromosome"/>
</dbReference>
<evidence type="ECO:0000313" key="2">
    <source>
        <dbReference type="EMBL" id="BBX00101.1"/>
    </source>
</evidence>
<feature type="transmembrane region" description="Helical" evidence="1">
    <location>
        <begin position="138"/>
        <end position="161"/>
    </location>
</feature>
<gene>
    <name evidence="2" type="ORF">MMOR_10370</name>
</gene>
<feature type="transmembrane region" description="Helical" evidence="1">
    <location>
        <begin position="98"/>
        <end position="118"/>
    </location>
</feature>
<keyword evidence="3" id="KW-1185">Reference proteome</keyword>
<dbReference type="KEGG" id="mmor:MMOR_10370"/>
<evidence type="ECO:0000256" key="1">
    <source>
        <dbReference type="SAM" id="Phobius"/>
    </source>
</evidence>
<keyword evidence="1" id="KW-0472">Membrane</keyword>
<proteinExistence type="predicted"/>
<organism evidence="2 3">
    <name type="scientific">Mycolicibacterium moriokaense</name>
    <dbReference type="NCBI Taxonomy" id="39691"/>
    <lineage>
        <taxon>Bacteria</taxon>
        <taxon>Bacillati</taxon>
        <taxon>Actinomycetota</taxon>
        <taxon>Actinomycetes</taxon>
        <taxon>Mycobacteriales</taxon>
        <taxon>Mycobacteriaceae</taxon>
        <taxon>Mycolicibacterium</taxon>
    </lineage>
</organism>
<feature type="transmembrane region" description="Helical" evidence="1">
    <location>
        <begin position="205"/>
        <end position="225"/>
    </location>
</feature>
<protein>
    <submittedName>
        <fullName evidence="2">Uncharacterized protein</fullName>
    </submittedName>
</protein>
<feature type="transmembrane region" description="Helical" evidence="1">
    <location>
        <begin position="12"/>
        <end position="36"/>
    </location>
</feature>
<dbReference type="RefSeq" id="WP_133056579.1">
    <property type="nucleotide sequence ID" value="NZ_AP022560.1"/>
</dbReference>
<accession>A0AAD1H8A1</accession>
<keyword evidence="1" id="KW-0812">Transmembrane</keyword>
<dbReference type="EMBL" id="AP022560">
    <property type="protein sequence ID" value="BBX00101.1"/>
    <property type="molecule type" value="Genomic_DNA"/>
</dbReference>
<sequence length="278" mass="30835">MEQRMTLSAQRLCLAAGPMLTLLFLVGWFAGAKWLPAPSPMMSAEQVSVMYQENRFGFQAGFVTMIIAAALMAPWAVAMTMWTKKTESRFPVLTYTQLVSLGCSVAIFVIVFVPWGVAALRAGEVPADITQVMHDLGWFLFLFDVAPFSMWLVALALGMLWTPREHQMLPRWAGYYTLIEALAIAPAIMIIFFKSGPYAYNGFLALWWPFGTFFVWVLVMTTLCWKALDRQAALDESAGIGVHRHYVDLEDGMAGRSIAAGTADSPAVDDTSRQPLTV</sequence>
<name>A0AAD1H8A1_9MYCO</name>